<name>H1FSF5_SULGG</name>
<evidence type="ECO:0000313" key="4">
    <source>
        <dbReference type="EMBL" id="EHP29883.1"/>
    </source>
</evidence>
<keyword evidence="2" id="KW-0732">Signal</keyword>
<feature type="chain" id="PRO_5003550288" description="EF-hand domain-containing protein" evidence="2">
    <location>
        <begin position="23"/>
        <end position="108"/>
    </location>
</feature>
<protein>
    <recommendedName>
        <fullName evidence="3">EF-hand domain-containing protein</fullName>
    </recommendedName>
</protein>
<dbReference type="HOGENOM" id="CLU_2195579_0_0_7"/>
<dbReference type="PROSITE" id="PS00018">
    <property type="entry name" value="EF_HAND_1"/>
    <property type="match status" value="2"/>
</dbReference>
<dbReference type="RefSeq" id="WP_008340988.1">
    <property type="nucleotide sequence ID" value="NZ_AFRZ01000001.1"/>
</dbReference>
<keyword evidence="5" id="KW-1185">Reference proteome</keyword>
<dbReference type="OrthoDB" id="5874947at2"/>
<dbReference type="InterPro" id="IPR002048">
    <property type="entry name" value="EF_hand_dom"/>
</dbReference>
<dbReference type="InterPro" id="IPR018247">
    <property type="entry name" value="EF_Hand_1_Ca_BS"/>
</dbReference>
<dbReference type="Proteomes" id="UP000006431">
    <property type="component" value="Unassembled WGS sequence"/>
</dbReference>
<dbReference type="EMBL" id="AFRZ01000001">
    <property type="protein sequence ID" value="EHP29883.1"/>
    <property type="molecule type" value="Genomic_DNA"/>
</dbReference>
<dbReference type="STRING" id="929558.SMGD1_1359"/>
<comment type="caution">
    <text evidence="4">The sequence shown here is derived from an EMBL/GenBank/DDBJ whole genome shotgun (WGS) entry which is preliminary data.</text>
</comment>
<feature type="compositionally biased region" description="Gly residues" evidence="1">
    <location>
        <begin position="96"/>
        <end position="108"/>
    </location>
</feature>
<evidence type="ECO:0000256" key="2">
    <source>
        <dbReference type="SAM" id="SignalP"/>
    </source>
</evidence>
<sequence length="108" mass="11894">MKTLLIVTLIVTGALAIVPANTMPSYSDFDTDGNGKITQKEFNFTQEKRMQKQAESGRMMRNADNAPKFNDIDANADGNIDKEEFQTHQANRKGGRGQGMGRGQGSNR</sequence>
<dbReference type="SUPFAM" id="SSF47473">
    <property type="entry name" value="EF-hand"/>
    <property type="match status" value="1"/>
</dbReference>
<dbReference type="GO" id="GO:0005509">
    <property type="term" value="F:calcium ion binding"/>
    <property type="evidence" value="ECO:0007669"/>
    <property type="project" value="InterPro"/>
</dbReference>
<dbReference type="Gene3D" id="1.10.238.10">
    <property type="entry name" value="EF-hand"/>
    <property type="match status" value="1"/>
</dbReference>
<proteinExistence type="predicted"/>
<feature type="signal peptide" evidence="2">
    <location>
        <begin position="1"/>
        <end position="22"/>
    </location>
</feature>
<dbReference type="eggNOG" id="ENOG502ZCIX">
    <property type="taxonomic scope" value="Bacteria"/>
</dbReference>
<evidence type="ECO:0000259" key="3">
    <source>
        <dbReference type="Pfam" id="PF13202"/>
    </source>
</evidence>
<dbReference type="Pfam" id="PF13202">
    <property type="entry name" value="EF-hand_5"/>
    <property type="match status" value="2"/>
</dbReference>
<feature type="domain" description="EF-hand" evidence="3">
    <location>
        <begin position="28"/>
        <end position="43"/>
    </location>
</feature>
<gene>
    <name evidence="4" type="ORF">SMGD1_1359</name>
</gene>
<feature type="domain" description="EF-hand" evidence="3">
    <location>
        <begin position="69"/>
        <end position="87"/>
    </location>
</feature>
<dbReference type="InterPro" id="IPR011992">
    <property type="entry name" value="EF-hand-dom_pair"/>
</dbReference>
<organism evidence="4 5">
    <name type="scientific">Sulfurimonas gotlandica (strain DSM 19862 / JCM 16533 / GD1)</name>
    <dbReference type="NCBI Taxonomy" id="929558"/>
    <lineage>
        <taxon>Bacteria</taxon>
        <taxon>Pseudomonadati</taxon>
        <taxon>Campylobacterota</taxon>
        <taxon>Epsilonproteobacteria</taxon>
        <taxon>Campylobacterales</taxon>
        <taxon>Sulfurimonadaceae</taxon>
        <taxon>Sulfurimonas</taxon>
    </lineage>
</organism>
<evidence type="ECO:0000313" key="5">
    <source>
        <dbReference type="Proteomes" id="UP000006431"/>
    </source>
</evidence>
<reference evidence="4 5" key="1">
    <citation type="journal article" date="2012" name="Proc. Natl. Acad. Sci. U.S.A.">
        <title>Genome and physiology of a model Epsilonproteobacterium responsible for sulfide detoxification in marine oxygen depletion zones.</title>
        <authorList>
            <person name="Grote J."/>
            <person name="Schott T."/>
            <person name="Bruckner C.G."/>
            <person name="Glockner F.O."/>
            <person name="Jost G."/>
            <person name="Teeling H."/>
            <person name="Labrenz M."/>
            <person name="Jurgens K."/>
        </authorList>
    </citation>
    <scope>NUCLEOTIDE SEQUENCE [LARGE SCALE GENOMIC DNA]</scope>
    <source>
        <strain evidence="4 5">GD1</strain>
    </source>
</reference>
<feature type="region of interest" description="Disordered" evidence="1">
    <location>
        <begin position="55"/>
        <end position="108"/>
    </location>
</feature>
<dbReference type="PATRIC" id="fig|929558.5.peg.1350"/>
<accession>H1FSF5</accession>
<evidence type="ECO:0000256" key="1">
    <source>
        <dbReference type="SAM" id="MobiDB-lite"/>
    </source>
</evidence>
<dbReference type="AlphaFoldDB" id="H1FSF5"/>